<dbReference type="AlphaFoldDB" id="A0AAJ5T6T0"/>
<name>A0AAJ5T6T0_9BURK</name>
<dbReference type="GeneID" id="71057664"/>
<dbReference type="InterPro" id="IPR032710">
    <property type="entry name" value="NTF2-like_dom_sf"/>
</dbReference>
<dbReference type="Gene3D" id="3.10.450.50">
    <property type="match status" value="1"/>
</dbReference>
<dbReference type="EMBL" id="LR025743">
    <property type="protein sequence ID" value="VBB15046.1"/>
    <property type="molecule type" value="Genomic_DNA"/>
</dbReference>
<dbReference type="CDD" id="cd00531">
    <property type="entry name" value="NTF2_like"/>
    <property type="match status" value="1"/>
</dbReference>
<gene>
    <name evidence="2" type="ORF">BSTAB16_5238</name>
</gene>
<dbReference type="Proteomes" id="UP000268684">
    <property type="component" value="Chromosome II"/>
</dbReference>
<dbReference type="RefSeq" id="WP_122170355.1">
    <property type="nucleotide sequence ID" value="NZ_JAKDEA010000035.1"/>
</dbReference>
<dbReference type="InterPro" id="IPR037401">
    <property type="entry name" value="SnoaL-like"/>
</dbReference>
<proteinExistence type="predicted"/>
<keyword evidence="3" id="KW-1185">Reference proteome</keyword>
<evidence type="ECO:0000313" key="2">
    <source>
        <dbReference type="EMBL" id="VBB15046.1"/>
    </source>
</evidence>
<accession>A0AAJ5T6T0</accession>
<sequence length="152" mass="16762">MTPSAVDIANLLYLYAERLDAGDLPGVAELFRHARIKTKEGAPTIGAEELLALFSASVKRYACGTPRTKHVVTNPIIEIDEAAHRATARSYYTVLQSVDGLALQPIAAGRYHDAFERVDGVWRFSFRDYTLFDFAADLSRHLNPIPNEPSAG</sequence>
<feature type="domain" description="SnoaL-like" evidence="1">
    <location>
        <begin position="6"/>
        <end position="127"/>
    </location>
</feature>
<organism evidence="2 3">
    <name type="scientific">Burkholderia stabilis</name>
    <dbReference type="NCBI Taxonomy" id="95485"/>
    <lineage>
        <taxon>Bacteria</taxon>
        <taxon>Pseudomonadati</taxon>
        <taxon>Pseudomonadota</taxon>
        <taxon>Betaproteobacteria</taxon>
        <taxon>Burkholderiales</taxon>
        <taxon>Burkholderiaceae</taxon>
        <taxon>Burkholderia</taxon>
        <taxon>Burkholderia cepacia complex</taxon>
    </lineage>
</organism>
<evidence type="ECO:0000259" key="1">
    <source>
        <dbReference type="Pfam" id="PF13577"/>
    </source>
</evidence>
<reference evidence="2 3" key="1">
    <citation type="submission" date="2017-11" db="EMBL/GenBank/DDBJ databases">
        <authorList>
            <person name="Seth-Smith MB H."/>
        </authorList>
    </citation>
    <scope>NUCLEOTIDE SEQUENCE [LARGE SCALE GENOMIC DNA]</scope>
    <source>
        <strain evidence="2">E</strain>
    </source>
</reference>
<dbReference type="Pfam" id="PF13577">
    <property type="entry name" value="SnoaL_4"/>
    <property type="match status" value="1"/>
</dbReference>
<dbReference type="SUPFAM" id="SSF54427">
    <property type="entry name" value="NTF2-like"/>
    <property type="match status" value="1"/>
</dbReference>
<evidence type="ECO:0000313" key="3">
    <source>
        <dbReference type="Proteomes" id="UP000268684"/>
    </source>
</evidence>
<protein>
    <recommendedName>
        <fullName evidence="1">SnoaL-like domain-containing protein</fullName>
    </recommendedName>
</protein>